<proteinExistence type="predicted"/>
<evidence type="ECO:0000313" key="2">
    <source>
        <dbReference type="EMBL" id="XCO74986.1"/>
    </source>
</evidence>
<dbReference type="AlphaFoldDB" id="A0AAU8MUX2"/>
<dbReference type="RefSeq" id="WP_363797823.1">
    <property type="nucleotide sequence ID" value="NZ_CP159925.1"/>
</dbReference>
<sequence>MANAGNGAATRFNVKEAAAYVGLAMSTLNRMRQEGRGPRYVKLGTRVFYRCADLDQYLKGKVIETSDSRAAA</sequence>
<evidence type="ECO:0000259" key="1">
    <source>
        <dbReference type="Pfam" id="PF12728"/>
    </source>
</evidence>
<dbReference type="EMBL" id="CP159925">
    <property type="protein sequence ID" value="XCO74986.1"/>
    <property type="molecule type" value="Genomic_DNA"/>
</dbReference>
<dbReference type="Pfam" id="PF12728">
    <property type="entry name" value="HTH_17"/>
    <property type="match status" value="1"/>
</dbReference>
<dbReference type="SUPFAM" id="SSF46955">
    <property type="entry name" value="Putative DNA-binding domain"/>
    <property type="match status" value="1"/>
</dbReference>
<accession>A0AAU8MUX2</accession>
<organism evidence="2">
    <name type="scientific">Lysobacter firmicutimachus</name>
    <dbReference type="NCBI Taxonomy" id="1792846"/>
    <lineage>
        <taxon>Bacteria</taxon>
        <taxon>Pseudomonadati</taxon>
        <taxon>Pseudomonadota</taxon>
        <taxon>Gammaproteobacteria</taxon>
        <taxon>Lysobacterales</taxon>
        <taxon>Lysobacteraceae</taxon>
        <taxon>Lysobacter</taxon>
    </lineage>
</organism>
<dbReference type="InterPro" id="IPR009061">
    <property type="entry name" value="DNA-bd_dom_put_sf"/>
</dbReference>
<gene>
    <name evidence="2" type="ORF">ABU614_21965</name>
</gene>
<name>A0AAU8MUX2_9GAMM</name>
<reference evidence="2" key="1">
    <citation type="submission" date="2024-06" db="EMBL/GenBank/DDBJ databases">
        <authorList>
            <person name="Li S."/>
        </authorList>
    </citation>
    <scope>NUCLEOTIDE SEQUENCE</scope>
    <source>
        <strain evidence="2">SR10</strain>
    </source>
</reference>
<feature type="domain" description="Helix-turn-helix" evidence="1">
    <location>
        <begin position="13"/>
        <end position="60"/>
    </location>
</feature>
<protein>
    <submittedName>
        <fullName evidence="2">Helix-turn-helix domain-containing protein</fullName>
    </submittedName>
</protein>
<dbReference type="InterPro" id="IPR041657">
    <property type="entry name" value="HTH_17"/>
</dbReference>